<feature type="region of interest" description="Disordered" evidence="1">
    <location>
        <begin position="32"/>
        <end position="59"/>
    </location>
</feature>
<dbReference type="Gene3D" id="3.10.450.240">
    <property type="match status" value="1"/>
</dbReference>
<dbReference type="PANTHER" id="PTHR41542">
    <property type="entry name" value="BLL5807 PROTEIN"/>
    <property type="match status" value="1"/>
</dbReference>
<reference evidence="4" key="1">
    <citation type="journal article" date="2019" name="Int. J. Syst. Evol. Microbiol.">
        <title>The Global Catalogue of Microorganisms (GCM) 10K type strain sequencing project: providing services to taxonomists for standard genome sequencing and annotation.</title>
        <authorList>
            <consortium name="The Broad Institute Genomics Platform"/>
            <consortium name="The Broad Institute Genome Sequencing Center for Infectious Disease"/>
            <person name="Wu L."/>
            <person name="Ma J."/>
        </authorList>
    </citation>
    <scope>NUCLEOTIDE SEQUENCE [LARGE SCALE GENOMIC DNA]</scope>
    <source>
        <strain evidence="4">CGMCC 1.19062</strain>
    </source>
</reference>
<evidence type="ECO:0000259" key="2">
    <source>
        <dbReference type="SMART" id="SM00978"/>
    </source>
</evidence>
<dbReference type="SMART" id="SM00978">
    <property type="entry name" value="Tim44"/>
    <property type="match status" value="1"/>
</dbReference>
<name>A0ABW5DWM0_9PROT</name>
<sequence>MSLFVEILLFAVIAAFLLIRLLGVFGKRTGLEKQRPNPFERPEADQQTDQGNVTPFPSRTWQKDKETTVVVEEGPLSLAESVQRLQRVDPSFNEMQFLGGARAAFQMIVDAYAAGDKDALRPLLSPSVFNSFARGIDERGEPTPSPLLKVLAADLAEVTLEGSQAVVTVRFASEQAGEDDKPTEVTELWTFRRDTKSADPNWHLSATKTQAS</sequence>
<dbReference type="Proteomes" id="UP001597295">
    <property type="component" value="Unassembled WGS sequence"/>
</dbReference>
<dbReference type="RefSeq" id="WP_379878492.1">
    <property type="nucleotide sequence ID" value="NZ_JBHUIP010000016.1"/>
</dbReference>
<feature type="compositionally biased region" description="Polar residues" evidence="1">
    <location>
        <begin position="45"/>
        <end position="59"/>
    </location>
</feature>
<dbReference type="NCBIfam" id="NF033779">
    <property type="entry name" value="Tim44_TimA_adap"/>
    <property type="match status" value="1"/>
</dbReference>
<dbReference type="Pfam" id="PF04280">
    <property type="entry name" value="Tim44"/>
    <property type="match status" value="1"/>
</dbReference>
<feature type="compositionally biased region" description="Basic and acidic residues" evidence="1">
    <location>
        <begin position="32"/>
        <end position="44"/>
    </location>
</feature>
<dbReference type="SUPFAM" id="SSF54427">
    <property type="entry name" value="NTF2-like"/>
    <property type="match status" value="1"/>
</dbReference>
<protein>
    <submittedName>
        <fullName evidence="3">Tim44/TimA family putative adaptor protein</fullName>
    </submittedName>
</protein>
<keyword evidence="4" id="KW-1185">Reference proteome</keyword>
<evidence type="ECO:0000313" key="4">
    <source>
        <dbReference type="Proteomes" id="UP001597295"/>
    </source>
</evidence>
<feature type="domain" description="Tim44-like" evidence="2">
    <location>
        <begin position="78"/>
        <end position="209"/>
    </location>
</feature>
<accession>A0ABW5DWM0</accession>
<evidence type="ECO:0000256" key="1">
    <source>
        <dbReference type="SAM" id="MobiDB-lite"/>
    </source>
</evidence>
<comment type="caution">
    <text evidence="3">The sequence shown here is derived from an EMBL/GenBank/DDBJ whole genome shotgun (WGS) entry which is preliminary data.</text>
</comment>
<gene>
    <name evidence="3" type="ORF">ACFSM5_20505</name>
</gene>
<dbReference type="PANTHER" id="PTHR41542:SF1">
    <property type="entry name" value="BLL5807 PROTEIN"/>
    <property type="match status" value="1"/>
</dbReference>
<evidence type="ECO:0000313" key="3">
    <source>
        <dbReference type="EMBL" id="MFD2265297.1"/>
    </source>
</evidence>
<organism evidence="3 4">
    <name type="scientific">Lacibacterium aquatile</name>
    <dbReference type="NCBI Taxonomy" id="1168082"/>
    <lineage>
        <taxon>Bacteria</taxon>
        <taxon>Pseudomonadati</taxon>
        <taxon>Pseudomonadota</taxon>
        <taxon>Alphaproteobacteria</taxon>
        <taxon>Rhodospirillales</taxon>
        <taxon>Rhodospirillaceae</taxon>
    </lineage>
</organism>
<dbReference type="InterPro" id="IPR032710">
    <property type="entry name" value="NTF2-like_dom_sf"/>
</dbReference>
<dbReference type="InterPro" id="IPR007379">
    <property type="entry name" value="Tim44-like_dom"/>
</dbReference>
<proteinExistence type="predicted"/>
<dbReference type="EMBL" id="JBHUIP010000016">
    <property type="protein sequence ID" value="MFD2265297.1"/>
    <property type="molecule type" value="Genomic_DNA"/>
</dbReference>